<dbReference type="InterPro" id="IPR013762">
    <property type="entry name" value="Integrase-like_cat_sf"/>
</dbReference>
<dbReference type="Gene3D" id="1.10.150.130">
    <property type="match status" value="1"/>
</dbReference>
<dbReference type="InterPro" id="IPR010998">
    <property type="entry name" value="Integrase_recombinase_N"/>
</dbReference>
<dbReference type="InterPro" id="IPR011010">
    <property type="entry name" value="DNA_brk_join_enz"/>
</dbReference>
<reference evidence="6 7" key="1">
    <citation type="submission" date="2016-09" db="EMBL/GenBank/DDBJ databases">
        <title>genome sequence of Mycobacterium sp. 739 SCH.</title>
        <authorList>
            <person name="Greninger A.L."/>
            <person name="Qin X."/>
            <person name="Jerome K."/>
            <person name="Vora S."/>
            <person name="Quinn K."/>
        </authorList>
    </citation>
    <scope>NUCLEOTIDE SEQUENCE [LARGE SCALE GENOMIC DNA]</scope>
    <source>
        <strain evidence="6 7">SCH</strain>
    </source>
</reference>
<dbReference type="GO" id="GO:0006310">
    <property type="term" value="P:DNA recombination"/>
    <property type="evidence" value="ECO:0007669"/>
    <property type="project" value="UniProtKB-KW"/>
</dbReference>
<dbReference type="Proteomes" id="UP000178953">
    <property type="component" value="Unassembled WGS sequence"/>
</dbReference>
<dbReference type="GO" id="GO:0003677">
    <property type="term" value="F:DNA binding"/>
    <property type="evidence" value="ECO:0007669"/>
    <property type="project" value="UniProtKB-UniRule"/>
</dbReference>
<dbReference type="EMBL" id="MCHX01000054">
    <property type="protein sequence ID" value="OFJ51873.1"/>
    <property type="molecule type" value="Genomic_DNA"/>
</dbReference>
<keyword evidence="7" id="KW-1185">Reference proteome</keyword>
<sequence length="375" mass="41568">MPSGDRYWTVVDDQYEVHPVANQFLRELRFGRDRAESTSKAYAESVSLFFRWCSATGRDWRSAAGDLGLFITWLRYQPATGSRLIPGPGTEPVRSVGRINRILVAVRGFLAFAVVAKEVPASVMDQLYEMGDSRDLPMEARGEDSSLQYRLRARHRMSEPRTAVDRATDEEIVALMEACRSARDRLIVLLLSRVGLRRGEAAGLRRSDLHLLPDNAIHDCSVDGAHLHVVRRQNANGAWAKSRHPRAVPLDFLVVRSVDLYLLERDEQPAAADCDYVLVNLFRAPLGAPMQPGAFNELFEALSRRAGLARTVAPHQGRHASGSNLADSGALLDEIQMLMGHASPTSSQPYLHPSADRLRAAVNRVASPRETAQGE</sequence>
<dbReference type="PANTHER" id="PTHR30349">
    <property type="entry name" value="PHAGE INTEGRASE-RELATED"/>
    <property type="match status" value="1"/>
</dbReference>
<protein>
    <submittedName>
        <fullName evidence="6">Recombinase XerD</fullName>
    </submittedName>
</protein>
<dbReference type="Pfam" id="PF00589">
    <property type="entry name" value="Phage_integrase"/>
    <property type="match status" value="1"/>
</dbReference>
<name>A0A1E8Q020_9MYCO</name>
<gene>
    <name evidence="6" type="ORF">BEL07_20660</name>
</gene>
<dbReference type="SUPFAM" id="SSF56349">
    <property type="entry name" value="DNA breaking-rejoining enzymes"/>
    <property type="match status" value="1"/>
</dbReference>
<dbReference type="InterPro" id="IPR044068">
    <property type="entry name" value="CB"/>
</dbReference>
<proteinExistence type="predicted"/>
<evidence type="ECO:0000256" key="2">
    <source>
        <dbReference type="ARBA" id="ARBA00023172"/>
    </source>
</evidence>
<comment type="caution">
    <text evidence="6">The sequence shown here is derived from an EMBL/GenBank/DDBJ whole genome shotgun (WGS) entry which is preliminary data.</text>
</comment>
<dbReference type="PROSITE" id="PS51898">
    <property type="entry name" value="TYR_RECOMBINASE"/>
    <property type="match status" value="1"/>
</dbReference>
<feature type="domain" description="Core-binding (CB)" evidence="5">
    <location>
        <begin position="15"/>
        <end position="114"/>
    </location>
</feature>
<dbReference type="PROSITE" id="PS51900">
    <property type="entry name" value="CB"/>
    <property type="match status" value="1"/>
</dbReference>
<evidence type="ECO:0000259" key="5">
    <source>
        <dbReference type="PROSITE" id="PS51900"/>
    </source>
</evidence>
<dbReference type="GO" id="GO:0015074">
    <property type="term" value="P:DNA integration"/>
    <property type="evidence" value="ECO:0007669"/>
    <property type="project" value="InterPro"/>
</dbReference>
<dbReference type="PANTHER" id="PTHR30349:SF81">
    <property type="entry name" value="TYROSINE RECOMBINASE XERC"/>
    <property type="match status" value="1"/>
</dbReference>
<evidence type="ECO:0000313" key="7">
    <source>
        <dbReference type="Proteomes" id="UP000178953"/>
    </source>
</evidence>
<keyword evidence="1 3" id="KW-0238">DNA-binding</keyword>
<accession>A0A1E8Q020</accession>
<keyword evidence="2" id="KW-0233">DNA recombination</keyword>
<organism evidence="6 7">
    <name type="scientific">Mycolicibacterium grossiae</name>
    <dbReference type="NCBI Taxonomy" id="1552759"/>
    <lineage>
        <taxon>Bacteria</taxon>
        <taxon>Bacillati</taxon>
        <taxon>Actinomycetota</taxon>
        <taxon>Actinomycetes</taxon>
        <taxon>Mycobacteriales</taxon>
        <taxon>Mycobacteriaceae</taxon>
        <taxon>Mycolicibacterium</taxon>
    </lineage>
</organism>
<evidence type="ECO:0000256" key="1">
    <source>
        <dbReference type="ARBA" id="ARBA00023125"/>
    </source>
</evidence>
<feature type="domain" description="Tyr recombinase" evidence="4">
    <location>
        <begin position="162"/>
        <end position="363"/>
    </location>
</feature>
<dbReference type="InterPro" id="IPR002104">
    <property type="entry name" value="Integrase_catalytic"/>
</dbReference>
<dbReference type="InterPro" id="IPR050090">
    <property type="entry name" value="Tyrosine_recombinase_XerCD"/>
</dbReference>
<evidence type="ECO:0000313" key="6">
    <source>
        <dbReference type="EMBL" id="OFJ51873.1"/>
    </source>
</evidence>
<dbReference type="AlphaFoldDB" id="A0A1E8Q020"/>
<evidence type="ECO:0000256" key="3">
    <source>
        <dbReference type="PROSITE-ProRule" id="PRU01248"/>
    </source>
</evidence>
<evidence type="ECO:0000259" key="4">
    <source>
        <dbReference type="PROSITE" id="PS51898"/>
    </source>
</evidence>
<dbReference type="Gene3D" id="1.10.443.10">
    <property type="entry name" value="Intergrase catalytic core"/>
    <property type="match status" value="1"/>
</dbReference>